<evidence type="ECO:0000256" key="7">
    <source>
        <dbReference type="ARBA" id="ARBA00033367"/>
    </source>
</evidence>
<dbReference type="InterPro" id="IPR051214">
    <property type="entry name" value="GH32_Enzymes"/>
</dbReference>
<evidence type="ECO:0000256" key="5">
    <source>
        <dbReference type="ARBA" id="ARBA00022801"/>
    </source>
</evidence>
<dbReference type="Gene3D" id="2.115.10.20">
    <property type="entry name" value="Glycosyl hydrolase domain, family 43"/>
    <property type="match status" value="1"/>
</dbReference>
<dbReference type="InterPro" id="IPR013189">
    <property type="entry name" value="Glyco_hydro_32_C"/>
</dbReference>
<dbReference type="PANTHER" id="PTHR43101:SF1">
    <property type="entry name" value="BETA-FRUCTOSIDASE"/>
    <property type="match status" value="1"/>
</dbReference>
<comment type="pathway">
    <text evidence="1 9">Glycan biosynthesis; sucrose metabolism.</text>
</comment>
<keyword evidence="5 8" id="KW-0378">Hydrolase</keyword>
<comment type="subcellular location">
    <subcellularLocation>
        <location evidence="9">Cytoplasm</location>
    </subcellularLocation>
</comment>
<dbReference type="RefSeq" id="WP_091896178.1">
    <property type="nucleotide sequence ID" value="NZ_FOSJ01000007.1"/>
</dbReference>
<evidence type="ECO:0000313" key="13">
    <source>
        <dbReference type="Proteomes" id="UP000199589"/>
    </source>
</evidence>
<dbReference type="EC" id="3.2.1.26" evidence="3 8"/>
<dbReference type="InterPro" id="IPR023296">
    <property type="entry name" value="Glyco_hydro_beta-prop_sf"/>
</dbReference>
<dbReference type="InterPro" id="IPR006232">
    <property type="entry name" value="Suc6P_hydrolase"/>
</dbReference>
<dbReference type="PANTHER" id="PTHR43101">
    <property type="entry name" value="BETA-FRUCTOSIDASE"/>
    <property type="match status" value="1"/>
</dbReference>
<feature type="domain" description="Glycosyl hydrolase family 32 C-terminal" evidence="11">
    <location>
        <begin position="401"/>
        <end position="468"/>
    </location>
</feature>
<gene>
    <name evidence="12" type="ORF">SAMN04488569_100734</name>
</gene>
<dbReference type="NCBIfam" id="TIGR01322">
    <property type="entry name" value="scrB_fam"/>
    <property type="match status" value="1"/>
</dbReference>
<dbReference type="Gene3D" id="2.60.120.560">
    <property type="entry name" value="Exo-inulinase, domain 1"/>
    <property type="match status" value="1"/>
</dbReference>
<dbReference type="InterPro" id="IPR013148">
    <property type="entry name" value="Glyco_hydro_32_N"/>
</dbReference>
<dbReference type="InterPro" id="IPR013320">
    <property type="entry name" value="ConA-like_dom_sf"/>
</dbReference>
<comment type="catalytic activity">
    <reaction evidence="8">
        <text>Hydrolysis of terminal non-reducing beta-D-fructofuranoside residues in beta-D-fructofuranosides.</text>
        <dbReference type="EC" id="3.2.1.26"/>
    </reaction>
</comment>
<dbReference type="OrthoDB" id="9759709at2"/>
<evidence type="ECO:0000256" key="1">
    <source>
        <dbReference type="ARBA" id="ARBA00004914"/>
    </source>
</evidence>
<evidence type="ECO:0000256" key="4">
    <source>
        <dbReference type="ARBA" id="ARBA00019623"/>
    </source>
</evidence>
<dbReference type="InterPro" id="IPR001362">
    <property type="entry name" value="Glyco_hydro_32"/>
</dbReference>
<organism evidence="12 13">
    <name type="scientific">Marinilactibacillus piezotolerans</name>
    <dbReference type="NCBI Taxonomy" id="258723"/>
    <lineage>
        <taxon>Bacteria</taxon>
        <taxon>Bacillati</taxon>
        <taxon>Bacillota</taxon>
        <taxon>Bacilli</taxon>
        <taxon>Lactobacillales</taxon>
        <taxon>Carnobacteriaceae</taxon>
        <taxon>Marinilactibacillus</taxon>
    </lineage>
</organism>
<dbReference type="CDD" id="cd18623">
    <property type="entry name" value="GH32_ScrB-like"/>
    <property type="match status" value="1"/>
</dbReference>
<evidence type="ECO:0000259" key="11">
    <source>
        <dbReference type="Pfam" id="PF08244"/>
    </source>
</evidence>
<keyword evidence="13" id="KW-1185">Reference proteome</keyword>
<evidence type="ECO:0000256" key="6">
    <source>
        <dbReference type="ARBA" id="ARBA00023295"/>
    </source>
</evidence>
<dbReference type="SUPFAM" id="SSF75005">
    <property type="entry name" value="Arabinanase/levansucrase/invertase"/>
    <property type="match status" value="1"/>
</dbReference>
<evidence type="ECO:0000256" key="8">
    <source>
        <dbReference type="RuleBase" id="RU362110"/>
    </source>
</evidence>
<evidence type="ECO:0000313" key="12">
    <source>
        <dbReference type="EMBL" id="SFK04168.1"/>
    </source>
</evidence>
<dbReference type="UniPathway" id="UPA00238"/>
<dbReference type="SUPFAM" id="SSF49899">
    <property type="entry name" value="Concanavalin A-like lectins/glucanases"/>
    <property type="match status" value="1"/>
</dbReference>
<evidence type="ECO:0000256" key="2">
    <source>
        <dbReference type="ARBA" id="ARBA00009902"/>
    </source>
</evidence>
<dbReference type="SMART" id="SM00640">
    <property type="entry name" value="Glyco_32"/>
    <property type="match status" value="1"/>
</dbReference>
<accession>A0A1I3W9C6</accession>
<dbReference type="Pfam" id="PF08244">
    <property type="entry name" value="Glyco_hydro_32C"/>
    <property type="match status" value="1"/>
</dbReference>
<dbReference type="Proteomes" id="UP000199589">
    <property type="component" value="Unassembled WGS sequence"/>
</dbReference>
<keyword evidence="9" id="KW-0119">Carbohydrate metabolism</keyword>
<evidence type="ECO:0000256" key="9">
    <source>
        <dbReference type="RuleBase" id="RU365015"/>
    </source>
</evidence>
<proteinExistence type="inferred from homology"/>
<name>A0A1I3W9C6_9LACT</name>
<dbReference type="AlphaFoldDB" id="A0A1I3W9C6"/>
<comment type="similarity">
    <text evidence="2 8">Belongs to the glycosyl hydrolase 32 family.</text>
</comment>
<protein>
    <recommendedName>
        <fullName evidence="4 8">Sucrose-6-phosphate hydrolase</fullName>
        <ecNumber evidence="3 8">3.2.1.26</ecNumber>
    </recommendedName>
    <alternativeName>
        <fullName evidence="7 9">Invertase</fullName>
    </alternativeName>
</protein>
<keyword evidence="9" id="KW-0963">Cytoplasm</keyword>
<comment type="function">
    <text evidence="9">Enables the bacterium to metabolize sucrose as a sole carbon source.</text>
</comment>
<evidence type="ECO:0000259" key="10">
    <source>
        <dbReference type="Pfam" id="PF00251"/>
    </source>
</evidence>
<dbReference type="GO" id="GO:0004564">
    <property type="term" value="F:beta-fructofuranosidase activity"/>
    <property type="evidence" value="ECO:0007669"/>
    <property type="project" value="UniProtKB-EC"/>
</dbReference>
<dbReference type="EMBL" id="FOSJ01000007">
    <property type="protein sequence ID" value="SFK04168.1"/>
    <property type="molecule type" value="Genomic_DNA"/>
</dbReference>
<evidence type="ECO:0000256" key="3">
    <source>
        <dbReference type="ARBA" id="ARBA00012758"/>
    </source>
</evidence>
<dbReference type="Pfam" id="PF00251">
    <property type="entry name" value="Glyco_hydro_32N"/>
    <property type="match status" value="1"/>
</dbReference>
<reference evidence="13" key="1">
    <citation type="submission" date="2016-10" db="EMBL/GenBank/DDBJ databases">
        <authorList>
            <person name="Varghese N."/>
            <person name="Submissions S."/>
        </authorList>
    </citation>
    <scope>NUCLEOTIDE SEQUENCE [LARGE SCALE GENOMIC DNA]</scope>
    <source>
        <strain evidence="13">DSM 16108</strain>
    </source>
</reference>
<dbReference type="GO" id="GO:0005737">
    <property type="term" value="C:cytoplasm"/>
    <property type="evidence" value="ECO:0007669"/>
    <property type="project" value="UniProtKB-SubCell"/>
</dbReference>
<feature type="domain" description="Glycosyl hydrolase family 32 N-terminal" evidence="10">
    <location>
        <begin position="33"/>
        <end position="346"/>
    </location>
</feature>
<dbReference type="GO" id="GO:0005985">
    <property type="term" value="P:sucrose metabolic process"/>
    <property type="evidence" value="ECO:0007669"/>
    <property type="project" value="UniProtKB-UniPathway"/>
</dbReference>
<keyword evidence="6 8" id="KW-0326">Glycosidase</keyword>
<sequence length="484" mass="56484">MNLIREELQKGIRARQKELLKQVEIDPWRLKYHQQAPTGWLNDPNGVHQKDGIYHLYYQYSPLEASGGLKYWGHKTSKDLVYFKEEEVFLFPDQKFDCHGVYSGSAFERNGLIHFFYTGNVKHIGKEHDYIVSGREQNTVHMTSKDGFAIDTREVVIDANEYPEGFTQHIRDPKIIEKDDLFYMVLGGRTSQDKGAILLYESENLNDWNYKGNLLDNQSGLGYMWECPDFFTLNGQDILLMSPQGVLREGYKFENVYQSGFLIGETDWSTLKFLPNTDFEELDRGFDFYAPQTFEDEKGRRILWGWMGLPDIEPEYSNPTIERGWQHAMTMPRELNIEKGKLKQRPLEEYRVLRKNEWSQRVDLIETNYTVSETSDAYEMIVDIEKPTESLKIFLSQDVKITFNGNLFTLELGESGYGRKTRSIELSTLTSIQLFVDSSSLEIFINDGEFVMTTRIYPNSNLREIKFEGSSRIQVKKWDLDATQ</sequence>